<dbReference type="AlphaFoldDB" id="A0A4U9V9H0"/>
<proteinExistence type="predicted"/>
<dbReference type="GO" id="GO:0000155">
    <property type="term" value="F:phosphorelay sensor kinase activity"/>
    <property type="evidence" value="ECO:0007669"/>
    <property type="project" value="InterPro"/>
</dbReference>
<evidence type="ECO:0000313" key="4">
    <source>
        <dbReference type="Proteomes" id="UP000308196"/>
    </source>
</evidence>
<reference evidence="3 4" key="1">
    <citation type="submission" date="2019-05" db="EMBL/GenBank/DDBJ databases">
        <authorList>
            <consortium name="Pathogen Informatics"/>
        </authorList>
    </citation>
    <scope>NUCLEOTIDE SEQUENCE [LARGE SCALE GENOMIC DNA]</scope>
    <source>
        <strain evidence="3 4">NCTC11429</strain>
    </source>
</reference>
<organism evidence="3 4">
    <name type="scientific">Sphingobacterium thalpophilum</name>
    <dbReference type="NCBI Taxonomy" id="259"/>
    <lineage>
        <taxon>Bacteria</taxon>
        <taxon>Pseudomonadati</taxon>
        <taxon>Bacteroidota</taxon>
        <taxon>Sphingobacteriia</taxon>
        <taxon>Sphingobacteriales</taxon>
        <taxon>Sphingobacteriaceae</taxon>
        <taxon>Sphingobacterium</taxon>
    </lineage>
</organism>
<dbReference type="InterPro" id="IPR050640">
    <property type="entry name" value="Bact_2-comp_sensor_kinase"/>
</dbReference>
<feature type="transmembrane region" description="Helical" evidence="1">
    <location>
        <begin position="122"/>
        <end position="142"/>
    </location>
</feature>
<accession>A0A4U9V9H0</accession>
<dbReference type="InterPro" id="IPR010559">
    <property type="entry name" value="Sig_transdc_His_kin_internal"/>
</dbReference>
<dbReference type="PANTHER" id="PTHR34220">
    <property type="entry name" value="SENSOR HISTIDINE KINASE YPDA"/>
    <property type="match status" value="1"/>
</dbReference>
<dbReference type="EMBL" id="LR590484">
    <property type="protein sequence ID" value="VTR43340.1"/>
    <property type="molecule type" value="Genomic_DNA"/>
</dbReference>
<name>A0A4U9V9H0_9SPHI</name>
<protein>
    <submittedName>
        <fullName evidence="3">Inner membrane protein ypdA</fullName>
    </submittedName>
</protein>
<evidence type="ECO:0000313" key="3">
    <source>
        <dbReference type="EMBL" id="VTR43340.1"/>
    </source>
</evidence>
<dbReference type="Pfam" id="PF06580">
    <property type="entry name" value="His_kinase"/>
    <property type="match status" value="1"/>
</dbReference>
<dbReference type="Proteomes" id="UP000308196">
    <property type="component" value="Chromosome"/>
</dbReference>
<evidence type="ECO:0000256" key="1">
    <source>
        <dbReference type="SAM" id="Phobius"/>
    </source>
</evidence>
<feature type="transmembrane region" description="Helical" evidence="1">
    <location>
        <begin position="21"/>
        <end position="42"/>
    </location>
</feature>
<dbReference type="STRING" id="1123265.GCA_000686625_01982"/>
<dbReference type="GO" id="GO:0016020">
    <property type="term" value="C:membrane"/>
    <property type="evidence" value="ECO:0007669"/>
    <property type="project" value="InterPro"/>
</dbReference>
<sequence>MYFTKLKQVNIFKVSSKDVKVLLFIRPPFMVLLCYVLFGRAYFNDIKIFIPATVVAVLVTVATWRLHIYADHFLRKRFFNTNHTVKRIALSVLFHFIIASVFIAILFLWAGAVHFLGHSFTWGSFVSGLLVGLCTNLSATGFHEGVYTFENWKRTLIEAEELKKLTLKNRLAGLRNQTNPHFFFNSINTLSGLIEIDTGKADRFLDEMCIVYRYLLRNEPDTFVPLYKELNFIRSWIYIVQTRYGNSLQFSISGYEPGQSVCISRLTLLAFLETILDTYIIDKEASFQIDIEVKYNRVEISHPLHKKKSGHTKNTGQIEEIKTIHRLLGLPDIEEHTDNHIKTISIPLQQSAVSYEHI</sequence>
<feature type="domain" description="Signal transduction histidine kinase internal region" evidence="2">
    <location>
        <begin position="170"/>
        <end position="248"/>
    </location>
</feature>
<dbReference type="KEGG" id="stha:NCTC11429_02846"/>
<feature type="transmembrane region" description="Helical" evidence="1">
    <location>
        <begin position="48"/>
        <end position="67"/>
    </location>
</feature>
<feature type="transmembrane region" description="Helical" evidence="1">
    <location>
        <begin position="88"/>
        <end position="110"/>
    </location>
</feature>
<keyword evidence="1" id="KW-0812">Transmembrane</keyword>
<evidence type="ECO:0000259" key="2">
    <source>
        <dbReference type="Pfam" id="PF06580"/>
    </source>
</evidence>
<keyword evidence="1" id="KW-0472">Membrane</keyword>
<gene>
    <name evidence="3" type="primary">ypdA_6</name>
    <name evidence="3" type="ORF">NCTC11429_02846</name>
</gene>
<dbReference type="PANTHER" id="PTHR34220:SF7">
    <property type="entry name" value="SENSOR HISTIDINE KINASE YPDA"/>
    <property type="match status" value="1"/>
</dbReference>
<keyword evidence="1" id="KW-1133">Transmembrane helix</keyword>